<feature type="transmembrane region" description="Helical" evidence="5">
    <location>
        <begin position="359"/>
        <end position="383"/>
    </location>
</feature>
<feature type="transmembrane region" description="Helical" evidence="5">
    <location>
        <begin position="215"/>
        <end position="232"/>
    </location>
</feature>
<dbReference type="PANTHER" id="PTHR37422">
    <property type="entry name" value="TEICHURONIC ACID BIOSYNTHESIS PROTEIN TUAE"/>
    <property type="match status" value="1"/>
</dbReference>
<evidence type="ECO:0000313" key="7">
    <source>
        <dbReference type="EMBL" id="KIR23592.1"/>
    </source>
</evidence>
<keyword evidence="2 5" id="KW-0812">Transmembrane</keyword>
<feature type="transmembrane region" description="Helical" evidence="5">
    <location>
        <begin position="73"/>
        <end position="90"/>
    </location>
</feature>
<keyword evidence="4 5" id="KW-0472">Membrane</keyword>
<proteinExistence type="predicted"/>
<dbReference type="PATRIC" id="fig|294.125.peg.970"/>
<dbReference type="AlphaFoldDB" id="A0A0D0RVJ8"/>
<feature type="transmembrane region" description="Helical" evidence="5">
    <location>
        <begin position="238"/>
        <end position="254"/>
    </location>
</feature>
<dbReference type="InterPro" id="IPR051533">
    <property type="entry name" value="WaaL-like"/>
</dbReference>
<evidence type="ECO:0000256" key="4">
    <source>
        <dbReference type="ARBA" id="ARBA00023136"/>
    </source>
</evidence>
<name>A0A0D0RVJ8_PSEFL</name>
<evidence type="ECO:0000256" key="2">
    <source>
        <dbReference type="ARBA" id="ARBA00022692"/>
    </source>
</evidence>
<dbReference type="GO" id="GO:0016874">
    <property type="term" value="F:ligase activity"/>
    <property type="evidence" value="ECO:0007669"/>
    <property type="project" value="UniProtKB-KW"/>
</dbReference>
<evidence type="ECO:0000256" key="5">
    <source>
        <dbReference type="SAM" id="Phobius"/>
    </source>
</evidence>
<feature type="transmembrane region" description="Helical" evidence="5">
    <location>
        <begin position="127"/>
        <end position="146"/>
    </location>
</feature>
<comment type="subcellular location">
    <subcellularLocation>
        <location evidence="1">Membrane</location>
        <topology evidence="1">Multi-pass membrane protein</topology>
    </subcellularLocation>
</comment>
<feature type="transmembrane region" description="Helical" evidence="5">
    <location>
        <begin position="12"/>
        <end position="27"/>
    </location>
</feature>
<protein>
    <submittedName>
        <fullName evidence="7">O-Antigen ligase</fullName>
    </submittedName>
</protein>
<evidence type="ECO:0000313" key="8">
    <source>
        <dbReference type="Proteomes" id="UP000032210"/>
    </source>
</evidence>
<evidence type="ECO:0000256" key="1">
    <source>
        <dbReference type="ARBA" id="ARBA00004141"/>
    </source>
</evidence>
<evidence type="ECO:0000256" key="3">
    <source>
        <dbReference type="ARBA" id="ARBA00022989"/>
    </source>
</evidence>
<dbReference type="GO" id="GO:0016020">
    <property type="term" value="C:membrane"/>
    <property type="evidence" value="ECO:0007669"/>
    <property type="project" value="UniProtKB-SubCell"/>
</dbReference>
<dbReference type="PANTHER" id="PTHR37422:SF13">
    <property type="entry name" value="LIPOPOLYSACCHARIDE BIOSYNTHESIS PROTEIN PA4999-RELATED"/>
    <property type="match status" value="1"/>
</dbReference>
<evidence type="ECO:0000259" key="6">
    <source>
        <dbReference type="Pfam" id="PF04932"/>
    </source>
</evidence>
<accession>A0A0D0RVJ8</accession>
<feature type="domain" description="O-antigen ligase-related" evidence="6">
    <location>
        <begin position="219"/>
        <end position="374"/>
    </location>
</feature>
<keyword evidence="3 5" id="KW-1133">Transmembrane helix</keyword>
<reference evidence="7 8" key="1">
    <citation type="submission" date="2015-01" db="EMBL/GenBank/DDBJ databases">
        <title>Genome sequence of the beneficial rhizobacterium Pseudomonas fluorescens 2-79.</title>
        <authorList>
            <person name="Thuermer A."/>
            <person name="Daniel R."/>
        </authorList>
    </citation>
    <scope>NUCLEOTIDE SEQUENCE [LARGE SCALE GENOMIC DNA]</scope>
    <source>
        <strain evidence="7 8">2-79</strain>
    </source>
</reference>
<gene>
    <name evidence="7" type="ORF">PFLU3_09430</name>
</gene>
<feature type="transmembrane region" description="Helical" evidence="5">
    <location>
        <begin position="263"/>
        <end position="282"/>
    </location>
</feature>
<dbReference type="Pfam" id="PF04932">
    <property type="entry name" value="Wzy_C"/>
    <property type="match status" value="1"/>
</dbReference>
<dbReference type="EMBL" id="JXCQ01000006">
    <property type="protein sequence ID" value="KIR23592.1"/>
    <property type="molecule type" value="Genomic_DNA"/>
</dbReference>
<feature type="transmembrane region" description="Helical" evidence="5">
    <location>
        <begin position="395"/>
        <end position="413"/>
    </location>
</feature>
<organism evidence="7 8">
    <name type="scientific">Pseudomonas fluorescens</name>
    <dbReference type="NCBI Taxonomy" id="294"/>
    <lineage>
        <taxon>Bacteria</taxon>
        <taxon>Pseudomonadati</taxon>
        <taxon>Pseudomonadota</taxon>
        <taxon>Gammaproteobacteria</taxon>
        <taxon>Pseudomonadales</taxon>
        <taxon>Pseudomonadaceae</taxon>
        <taxon>Pseudomonas</taxon>
    </lineage>
</organism>
<keyword evidence="7" id="KW-0436">Ligase</keyword>
<feature type="transmembrane region" description="Helical" evidence="5">
    <location>
        <begin position="177"/>
        <end position="195"/>
    </location>
</feature>
<sequence>MVLSLIRLERLLVFAVLAVIVWLPLPLGSNRDWAIGLMAAFTGGITLAWVAVNLKSGKPVFGSSATRMVAMPMLALLLACQAWVACQWLFGLSQDNGATFQYLMLGLVYCVLFVMVTGLFQSRRRLTLLLAVLVICGTVQAFYGAWMTLSGTEWLAFTPKTAYIGNATGSYVNRNHFAGYLEMTLACGIGLLLALRDKRSFSWVNLLQVLMGPKALLRLALVIMVIALVMSHSRMGNMAFFASLLIVGGVFVMYERRNRLRNSLILCSLIIIDVLVISQYFGLAQLKDRLVNTRLHDVQVNNEVVQTANEVRADVFGYAIPLLLERPMAGHGAGTFEAVFQQYPGSNIRLHFDHAHNDYLQILIEFGLTGSLFLALFVVFALIQAFKALGNRQSIFRSGVGFAACMGIISLLIHSSTDFNLQIPANAATFVILSAIAVLANTHDHHKRRAHTDVSPAADA</sequence>
<feature type="transmembrane region" description="Helical" evidence="5">
    <location>
        <begin position="33"/>
        <end position="52"/>
    </location>
</feature>
<dbReference type="Proteomes" id="UP000032210">
    <property type="component" value="Unassembled WGS sequence"/>
</dbReference>
<feature type="transmembrane region" description="Helical" evidence="5">
    <location>
        <begin position="419"/>
        <end position="440"/>
    </location>
</feature>
<feature type="transmembrane region" description="Helical" evidence="5">
    <location>
        <begin position="102"/>
        <end position="120"/>
    </location>
</feature>
<dbReference type="InterPro" id="IPR007016">
    <property type="entry name" value="O-antigen_ligase-rel_domated"/>
</dbReference>
<comment type="caution">
    <text evidence="7">The sequence shown here is derived from an EMBL/GenBank/DDBJ whole genome shotgun (WGS) entry which is preliminary data.</text>
</comment>